<evidence type="ECO:0000313" key="3">
    <source>
        <dbReference type="Proteomes" id="UP000777438"/>
    </source>
</evidence>
<evidence type="ECO:0000313" key="2">
    <source>
        <dbReference type="EMBL" id="KAH6871627.1"/>
    </source>
</evidence>
<reference evidence="2 3" key="1">
    <citation type="journal article" date="2021" name="Nat. Commun.">
        <title>Genetic determinants of endophytism in the Arabidopsis root mycobiome.</title>
        <authorList>
            <person name="Mesny F."/>
            <person name="Miyauchi S."/>
            <person name="Thiergart T."/>
            <person name="Pickel B."/>
            <person name="Atanasova L."/>
            <person name="Karlsson M."/>
            <person name="Huettel B."/>
            <person name="Barry K.W."/>
            <person name="Haridas S."/>
            <person name="Chen C."/>
            <person name="Bauer D."/>
            <person name="Andreopoulos W."/>
            <person name="Pangilinan J."/>
            <person name="LaButti K."/>
            <person name="Riley R."/>
            <person name="Lipzen A."/>
            <person name="Clum A."/>
            <person name="Drula E."/>
            <person name="Henrissat B."/>
            <person name="Kohler A."/>
            <person name="Grigoriev I.V."/>
            <person name="Martin F.M."/>
            <person name="Hacquard S."/>
        </authorList>
    </citation>
    <scope>NUCLEOTIDE SEQUENCE [LARGE SCALE GENOMIC DNA]</scope>
    <source>
        <strain evidence="2 3">MPI-CAGE-CH-0241</strain>
    </source>
</reference>
<dbReference type="Proteomes" id="UP000777438">
    <property type="component" value="Unassembled WGS sequence"/>
</dbReference>
<proteinExistence type="predicted"/>
<accession>A0A9P8VQX5</accession>
<keyword evidence="3" id="KW-1185">Reference proteome</keyword>
<protein>
    <submittedName>
        <fullName evidence="2">Uncharacterized protein</fullName>
    </submittedName>
</protein>
<feature type="signal peptide" evidence="1">
    <location>
        <begin position="1"/>
        <end position="18"/>
    </location>
</feature>
<organism evidence="2 3">
    <name type="scientific">Thelonectria olida</name>
    <dbReference type="NCBI Taxonomy" id="1576542"/>
    <lineage>
        <taxon>Eukaryota</taxon>
        <taxon>Fungi</taxon>
        <taxon>Dikarya</taxon>
        <taxon>Ascomycota</taxon>
        <taxon>Pezizomycotina</taxon>
        <taxon>Sordariomycetes</taxon>
        <taxon>Hypocreomycetidae</taxon>
        <taxon>Hypocreales</taxon>
        <taxon>Nectriaceae</taxon>
        <taxon>Thelonectria</taxon>
    </lineage>
</organism>
<name>A0A9P8VQX5_9HYPO</name>
<keyword evidence="1" id="KW-0732">Signal</keyword>
<evidence type="ECO:0000256" key="1">
    <source>
        <dbReference type="SAM" id="SignalP"/>
    </source>
</evidence>
<gene>
    <name evidence="2" type="ORF">B0T10DRAFT_260255</name>
</gene>
<dbReference type="OrthoDB" id="5096335at2759"/>
<sequence>MQSYLLFVLITLAVVAHSAPRDQTPEEWARQQNDQRFNQEAYHGLPWEEYSKQSFFPREQQHRFRLADSDRQNAFLPTLASDDRAPTKTVPISLMRRAFENGCGPKNCFTFLCPTSVQCLDGGCCPLGDYCAIKGGILGCCSLTAPPCDTDPIPGCSVSCYGICCDLVQGIIGEPICSSTVGDGGQPSGICTDPPPPASGSLPTNSGCPGNELVCGVECCPSGAGLVCDNTTIPNQPFCNIPP</sequence>
<feature type="chain" id="PRO_5040413116" evidence="1">
    <location>
        <begin position="19"/>
        <end position="243"/>
    </location>
</feature>
<comment type="caution">
    <text evidence="2">The sequence shown here is derived from an EMBL/GenBank/DDBJ whole genome shotgun (WGS) entry which is preliminary data.</text>
</comment>
<dbReference type="EMBL" id="JAGPYM010000052">
    <property type="protein sequence ID" value="KAH6871627.1"/>
    <property type="molecule type" value="Genomic_DNA"/>
</dbReference>
<dbReference type="AlphaFoldDB" id="A0A9P8VQX5"/>